<feature type="region of interest" description="Disordered" evidence="1">
    <location>
        <begin position="1"/>
        <end position="32"/>
    </location>
</feature>
<evidence type="ECO:0000313" key="3">
    <source>
        <dbReference type="EMBL" id="KYP65401.1"/>
    </source>
</evidence>
<name>A0A151TEC1_CAJCA</name>
<feature type="compositionally biased region" description="Low complexity" evidence="1">
    <location>
        <begin position="1"/>
        <end position="17"/>
    </location>
</feature>
<reference evidence="3 4" key="1">
    <citation type="journal article" date="2012" name="Nat. Biotechnol.">
        <title>Draft genome sequence of pigeonpea (Cajanus cajan), an orphan legume crop of resource-poor farmers.</title>
        <authorList>
            <person name="Varshney R.K."/>
            <person name="Chen W."/>
            <person name="Li Y."/>
            <person name="Bharti A.K."/>
            <person name="Saxena R.K."/>
            <person name="Schlueter J.A."/>
            <person name="Donoghue M.T."/>
            <person name="Azam S."/>
            <person name="Fan G."/>
            <person name="Whaley A.M."/>
            <person name="Farmer A.D."/>
            <person name="Sheridan J."/>
            <person name="Iwata A."/>
            <person name="Tuteja R."/>
            <person name="Penmetsa R.V."/>
            <person name="Wu W."/>
            <person name="Upadhyaya H.D."/>
            <person name="Yang S.P."/>
            <person name="Shah T."/>
            <person name="Saxena K.B."/>
            <person name="Michael T."/>
            <person name="McCombie W.R."/>
            <person name="Yang B."/>
            <person name="Zhang G."/>
            <person name="Yang H."/>
            <person name="Wang J."/>
            <person name="Spillane C."/>
            <person name="Cook D.R."/>
            <person name="May G.D."/>
            <person name="Xu X."/>
            <person name="Jackson S.A."/>
        </authorList>
    </citation>
    <scope>NUCLEOTIDE SEQUENCE [LARGE SCALE GENOMIC DNA]</scope>
    <source>
        <strain evidence="4">cv. Asha</strain>
    </source>
</reference>
<accession>A0A151TEC1</accession>
<proteinExistence type="predicted"/>
<feature type="domain" description="Retrotransposon Copia-like N-terminal" evidence="2">
    <location>
        <begin position="33"/>
        <end position="79"/>
    </location>
</feature>
<dbReference type="OMA" id="IRESAMY"/>
<keyword evidence="4" id="KW-1185">Reference proteome</keyword>
<dbReference type="Gramene" id="C.cajan_11307.t">
    <property type="protein sequence ID" value="C.cajan_11307.t.cds1"/>
    <property type="gene ID" value="C.cajan_11307"/>
</dbReference>
<dbReference type="Proteomes" id="UP000075243">
    <property type="component" value="Chromosome 6"/>
</dbReference>
<gene>
    <name evidence="3" type="ORF">KK1_011634</name>
</gene>
<dbReference type="AlphaFoldDB" id="A0A151TEC1"/>
<evidence type="ECO:0000256" key="1">
    <source>
        <dbReference type="SAM" id="MobiDB-lite"/>
    </source>
</evidence>
<dbReference type="Pfam" id="PF14244">
    <property type="entry name" value="Retrotran_gag_3"/>
    <property type="match status" value="1"/>
</dbReference>
<dbReference type="InterPro" id="IPR029472">
    <property type="entry name" value="Copia-like_N"/>
</dbReference>
<dbReference type="EMBL" id="CM003608">
    <property type="protein sequence ID" value="KYP65401.1"/>
    <property type="molecule type" value="Genomic_DNA"/>
</dbReference>
<protein>
    <recommendedName>
        <fullName evidence="2">Retrotransposon Copia-like N-terminal domain-containing protein</fullName>
    </recommendedName>
</protein>
<evidence type="ECO:0000313" key="4">
    <source>
        <dbReference type="Proteomes" id="UP000075243"/>
    </source>
</evidence>
<evidence type="ECO:0000259" key="2">
    <source>
        <dbReference type="Pfam" id="PF14244"/>
    </source>
</evidence>
<dbReference type="PANTHER" id="PTHR37610:SF55">
    <property type="entry name" value="RETROTRANSPOSON COPIA-LIKE N-TERMINAL DOMAIN-CONTAINING PROTEIN"/>
    <property type="match status" value="1"/>
</dbReference>
<sequence length="130" mass="14356">MASSSPSNTTTTSNPETVPTDPSLNPSSPFFIHPSESPTSVVVPPALTGPNFHSWSRSFRMAMISKNKMAFLTGTVPVPTATDPSFPSWERYNTLIMSWLLNSLSPSIAQSVIYFDRAIDIWTDLKERFS</sequence>
<dbReference type="PANTHER" id="PTHR37610">
    <property type="entry name" value="CCHC-TYPE DOMAIN-CONTAINING PROTEIN"/>
    <property type="match status" value="1"/>
</dbReference>
<organism evidence="3 4">
    <name type="scientific">Cajanus cajan</name>
    <name type="common">Pigeon pea</name>
    <name type="synonym">Cajanus indicus</name>
    <dbReference type="NCBI Taxonomy" id="3821"/>
    <lineage>
        <taxon>Eukaryota</taxon>
        <taxon>Viridiplantae</taxon>
        <taxon>Streptophyta</taxon>
        <taxon>Embryophyta</taxon>
        <taxon>Tracheophyta</taxon>
        <taxon>Spermatophyta</taxon>
        <taxon>Magnoliopsida</taxon>
        <taxon>eudicotyledons</taxon>
        <taxon>Gunneridae</taxon>
        <taxon>Pentapetalae</taxon>
        <taxon>rosids</taxon>
        <taxon>fabids</taxon>
        <taxon>Fabales</taxon>
        <taxon>Fabaceae</taxon>
        <taxon>Papilionoideae</taxon>
        <taxon>50 kb inversion clade</taxon>
        <taxon>NPAAA clade</taxon>
        <taxon>indigoferoid/millettioid clade</taxon>
        <taxon>Phaseoleae</taxon>
        <taxon>Cajanus</taxon>
    </lineage>
</organism>